<organism evidence="1 2">
    <name type="scientific">Eumeta variegata</name>
    <name type="common">Bagworm moth</name>
    <name type="synonym">Eumeta japonica</name>
    <dbReference type="NCBI Taxonomy" id="151549"/>
    <lineage>
        <taxon>Eukaryota</taxon>
        <taxon>Metazoa</taxon>
        <taxon>Ecdysozoa</taxon>
        <taxon>Arthropoda</taxon>
        <taxon>Hexapoda</taxon>
        <taxon>Insecta</taxon>
        <taxon>Pterygota</taxon>
        <taxon>Neoptera</taxon>
        <taxon>Endopterygota</taxon>
        <taxon>Lepidoptera</taxon>
        <taxon>Glossata</taxon>
        <taxon>Ditrysia</taxon>
        <taxon>Tineoidea</taxon>
        <taxon>Psychidae</taxon>
        <taxon>Oiketicinae</taxon>
        <taxon>Eumeta</taxon>
    </lineage>
</organism>
<dbReference type="Proteomes" id="UP000299102">
    <property type="component" value="Unassembled WGS sequence"/>
</dbReference>
<name>A0A4C1UNM1_EUMVA</name>
<sequence length="122" mass="14044">MSGYTIVRVVSAQVYIYDVHRPSGIGVDSQAASAACYSTYVITGPVITDPNIMRFVFTFEKYSRLQAKGHTISGKEKWSKVIMNSYTSHKKRKRGRRFRRWMDDVKATAEDTWTRTPKGREE</sequence>
<proteinExistence type="predicted"/>
<accession>A0A4C1UNM1</accession>
<protein>
    <submittedName>
        <fullName evidence="1">Uncharacterized protein</fullName>
    </submittedName>
</protein>
<gene>
    <name evidence="1" type="ORF">EVAR_102838_1</name>
</gene>
<keyword evidence="2" id="KW-1185">Reference proteome</keyword>
<dbReference type="AlphaFoldDB" id="A0A4C1UNM1"/>
<comment type="caution">
    <text evidence="1">The sequence shown here is derived from an EMBL/GenBank/DDBJ whole genome shotgun (WGS) entry which is preliminary data.</text>
</comment>
<evidence type="ECO:0000313" key="2">
    <source>
        <dbReference type="Proteomes" id="UP000299102"/>
    </source>
</evidence>
<evidence type="ECO:0000313" key="1">
    <source>
        <dbReference type="EMBL" id="GBP27586.1"/>
    </source>
</evidence>
<reference evidence="1 2" key="1">
    <citation type="journal article" date="2019" name="Commun. Biol.">
        <title>The bagworm genome reveals a unique fibroin gene that provides high tensile strength.</title>
        <authorList>
            <person name="Kono N."/>
            <person name="Nakamura H."/>
            <person name="Ohtoshi R."/>
            <person name="Tomita M."/>
            <person name="Numata K."/>
            <person name="Arakawa K."/>
        </authorList>
    </citation>
    <scope>NUCLEOTIDE SEQUENCE [LARGE SCALE GENOMIC DNA]</scope>
</reference>
<dbReference type="EMBL" id="BGZK01000196">
    <property type="protein sequence ID" value="GBP27586.1"/>
    <property type="molecule type" value="Genomic_DNA"/>
</dbReference>